<evidence type="ECO:0000313" key="2">
    <source>
        <dbReference type="Ensembl" id="ENSCSAVP00000009647.1"/>
    </source>
</evidence>
<reference evidence="2" key="3">
    <citation type="submission" date="2025-09" db="UniProtKB">
        <authorList>
            <consortium name="Ensembl"/>
        </authorList>
    </citation>
    <scope>IDENTIFICATION</scope>
</reference>
<name>H2YWD6_CIOSA</name>
<feature type="compositionally biased region" description="Basic and acidic residues" evidence="1">
    <location>
        <begin position="68"/>
        <end position="85"/>
    </location>
</feature>
<dbReference type="AlphaFoldDB" id="H2YWD6"/>
<feature type="compositionally biased region" description="Low complexity" evidence="1">
    <location>
        <begin position="185"/>
        <end position="195"/>
    </location>
</feature>
<dbReference type="Proteomes" id="UP000007875">
    <property type="component" value="Unassembled WGS sequence"/>
</dbReference>
<proteinExistence type="predicted"/>
<accession>H2YWD6</accession>
<dbReference type="Ensembl" id="ENSCSAVT00000009765.1">
    <property type="protein sequence ID" value="ENSCSAVP00000009647.1"/>
    <property type="gene ID" value="ENSCSAVG00000005660.1"/>
</dbReference>
<reference evidence="3" key="1">
    <citation type="submission" date="2003-08" db="EMBL/GenBank/DDBJ databases">
        <authorList>
            <person name="Birren B."/>
            <person name="Nusbaum C."/>
            <person name="Abebe A."/>
            <person name="Abouelleil A."/>
            <person name="Adekoya E."/>
            <person name="Ait-zahra M."/>
            <person name="Allen N."/>
            <person name="Allen T."/>
            <person name="An P."/>
            <person name="Anderson M."/>
            <person name="Anderson S."/>
            <person name="Arachchi H."/>
            <person name="Armbruster J."/>
            <person name="Bachantsang P."/>
            <person name="Baldwin J."/>
            <person name="Barry A."/>
            <person name="Bayul T."/>
            <person name="Blitshsteyn B."/>
            <person name="Bloom T."/>
            <person name="Blye J."/>
            <person name="Boguslavskiy L."/>
            <person name="Borowsky M."/>
            <person name="Boukhgalter B."/>
            <person name="Brunache A."/>
            <person name="Butler J."/>
            <person name="Calixte N."/>
            <person name="Calvo S."/>
            <person name="Camarata J."/>
            <person name="Campo K."/>
            <person name="Chang J."/>
            <person name="Cheshatsang Y."/>
            <person name="Citroen M."/>
            <person name="Collymore A."/>
            <person name="Considine T."/>
            <person name="Cook A."/>
            <person name="Cooke P."/>
            <person name="Corum B."/>
            <person name="Cuomo C."/>
            <person name="David R."/>
            <person name="Dawoe T."/>
            <person name="Degray S."/>
            <person name="Dodge S."/>
            <person name="Dooley K."/>
            <person name="Dorje P."/>
            <person name="Dorjee K."/>
            <person name="Dorris L."/>
            <person name="Duffey N."/>
            <person name="Dupes A."/>
            <person name="Elkins T."/>
            <person name="Engels R."/>
            <person name="Erickson J."/>
            <person name="Farina A."/>
            <person name="Faro S."/>
            <person name="Ferreira P."/>
            <person name="Fischer H."/>
            <person name="Fitzgerald M."/>
            <person name="Foley K."/>
            <person name="Gage D."/>
            <person name="Galagan J."/>
            <person name="Gearin G."/>
            <person name="Gnerre S."/>
            <person name="Gnirke A."/>
            <person name="Goyette A."/>
            <person name="Graham J."/>
            <person name="Grandbois E."/>
            <person name="Gyaltsen K."/>
            <person name="Hafez N."/>
            <person name="Hagopian D."/>
            <person name="Hagos B."/>
            <person name="Hall J."/>
            <person name="Hatcher B."/>
            <person name="Heller A."/>
            <person name="Higgins H."/>
            <person name="Honan T."/>
            <person name="Horn A."/>
            <person name="Houde N."/>
            <person name="Hughes L."/>
            <person name="Hulme W."/>
            <person name="Husby E."/>
            <person name="Iliev I."/>
            <person name="Jaffe D."/>
            <person name="Jones C."/>
            <person name="Kamal M."/>
            <person name="Kamat A."/>
            <person name="Kamvysselis M."/>
            <person name="Karlsson E."/>
            <person name="Kells C."/>
            <person name="Kieu A."/>
            <person name="Kisner P."/>
            <person name="Kodira C."/>
            <person name="Kulbokas E."/>
            <person name="Labutti K."/>
            <person name="Lama D."/>
            <person name="Landers T."/>
            <person name="Leger J."/>
            <person name="Levine S."/>
            <person name="Lewis D."/>
            <person name="Lewis T."/>
            <person name="Lindblad-toh K."/>
            <person name="Liu X."/>
            <person name="Lokyitsang T."/>
            <person name="Lokyitsang Y."/>
            <person name="Lucien O."/>
            <person name="Lui A."/>
            <person name="Ma L.J."/>
            <person name="Mabbitt R."/>
            <person name="Macdonald J."/>
            <person name="Maclean C."/>
            <person name="Major J."/>
            <person name="Manning J."/>
            <person name="Marabella R."/>
            <person name="Maru K."/>
            <person name="Matthews C."/>
            <person name="Mauceli E."/>
            <person name="Mccarthy M."/>
            <person name="Mcdonough S."/>
            <person name="Mcghee T."/>
            <person name="Meldrim J."/>
            <person name="Meneus L."/>
            <person name="Mesirov J."/>
            <person name="Mihalev A."/>
            <person name="Mihova T."/>
            <person name="Mikkelsen T."/>
            <person name="Mlenga V."/>
            <person name="Moru K."/>
            <person name="Mozes J."/>
            <person name="Mulrain L."/>
            <person name="Munson G."/>
            <person name="Naylor J."/>
            <person name="Newes C."/>
            <person name="Nguyen C."/>
            <person name="Nguyen N."/>
            <person name="Nguyen T."/>
            <person name="Nicol R."/>
            <person name="Nielsen C."/>
            <person name="Nizzari M."/>
            <person name="Norbu C."/>
            <person name="Norbu N."/>
            <person name="O'donnell P."/>
            <person name="Okoawo O."/>
            <person name="O'leary S."/>
            <person name="Omotosho B."/>
            <person name="O'neill K."/>
            <person name="Osman S."/>
            <person name="Parker S."/>
            <person name="Perrin D."/>
            <person name="Phunkhang P."/>
            <person name="Piqani B."/>
            <person name="Purcell S."/>
            <person name="Rachupka T."/>
            <person name="Ramasamy U."/>
            <person name="Rameau R."/>
            <person name="Ray V."/>
            <person name="Raymond C."/>
            <person name="Retta R."/>
            <person name="Richardson S."/>
            <person name="Rise C."/>
            <person name="Rodriguez J."/>
            <person name="Rogers J."/>
            <person name="Rogov P."/>
            <person name="Rutman M."/>
            <person name="Schupbach R."/>
            <person name="Seaman C."/>
            <person name="Settipalli S."/>
            <person name="Sharpe T."/>
            <person name="Sheridan J."/>
            <person name="Sherpa N."/>
            <person name="Shi J."/>
            <person name="Smirnov S."/>
            <person name="Smith C."/>
            <person name="Sougnez C."/>
            <person name="Spencer B."/>
            <person name="Stalker J."/>
            <person name="Stange-thomann N."/>
            <person name="Stavropoulos S."/>
            <person name="Stetson K."/>
            <person name="Stone C."/>
            <person name="Stone S."/>
            <person name="Stubbs M."/>
            <person name="Talamas J."/>
            <person name="Tchuinga P."/>
            <person name="Tenzing P."/>
            <person name="Tesfaye S."/>
            <person name="Theodore J."/>
            <person name="Thoulutsang Y."/>
            <person name="Topham K."/>
            <person name="Towey S."/>
            <person name="Tsamla T."/>
            <person name="Tsomo N."/>
            <person name="Vallee D."/>
            <person name="Vassiliev H."/>
            <person name="Venkataraman V."/>
            <person name="Vinson J."/>
            <person name="Vo A."/>
            <person name="Wade C."/>
            <person name="Wang S."/>
            <person name="Wangchuk T."/>
            <person name="Wangdi T."/>
            <person name="Whittaker C."/>
            <person name="Wilkinson J."/>
            <person name="Wu Y."/>
            <person name="Wyman D."/>
            <person name="Yadav S."/>
            <person name="Yang S."/>
            <person name="Yang X."/>
            <person name="Yeager S."/>
            <person name="Yee E."/>
            <person name="Young G."/>
            <person name="Zainoun J."/>
            <person name="Zembeck L."/>
            <person name="Zimmer A."/>
            <person name="Zody M."/>
            <person name="Lander E."/>
        </authorList>
    </citation>
    <scope>NUCLEOTIDE SEQUENCE [LARGE SCALE GENOMIC DNA]</scope>
</reference>
<dbReference type="HOGENOM" id="CLU_1051823_0_0_1"/>
<sequence length="265" mass="29745">ENVGRSLFKLRYEQKQADSSTPLSLRKSEVDLVQPKKDKTGRKTTEPIAFAQRPVTSPNVINIKIDEASSRHARRTKESTKDKFQRLTSYAGPQLVSVPRSVPAPPSVSPTQLDHGKPQFGPESIPPQKINTIGPDIVARPPRDRKDRSQIVKYKLTCSHGHRKRYGPRMSVSPTKGCSTKQEEQSAPSIPASQPAATFMQVQRIRNREARTVNSTREDEEEYRPKISAWEARGESTSPMRRIGYAKNIAKCSRQSAAYHSARES</sequence>
<reference evidence="2" key="2">
    <citation type="submission" date="2025-08" db="UniProtKB">
        <authorList>
            <consortium name="Ensembl"/>
        </authorList>
    </citation>
    <scope>IDENTIFICATION</scope>
</reference>
<dbReference type="InParanoid" id="H2YWD6"/>
<feature type="compositionally biased region" description="Basic and acidic residues" evidence="1">
    <location>
        <begin position="141"/>
        <end position="150"/>
    </location>
</feature>
<evidence type="ECO:0000313" key="3">
    <source>
        <dbReference type="Proteomes" id="UP000007875"/>
    </source>
</evidence>
<keyword evidence="3" id="KW-1185">Reference proteome</keyword>
<organism evidence="2 3">
    <name type="scientific">Ciona savignyi</name>
    <name type="common">Pacific transparent sea squirt</name>
    <dbReference type="NCBI Taxonomy" id="51511"/>
    <lineage>
        <taxon>Eukaryota</taxon>
        <taxon>Metazoa</taxon>
        <taxon>Chordata</taxon>
        <taxon>Tunicata</taxon>
        <taxon>Ascidiacea</taxon>
        <taxon>Phlebobranchia</taxon>
        <taxon>Cionidae</taxon>
        <taxon>Ciona</taxon>
    </lineage>
</organism>
<feature type="region of interest" description="Disordered" evidence="1">
    <location>
        <begin position="68"/>
        <end position="195"/>
    </location>
</feature>
<feature type="region of interest" description="Disordered" evidence="1">
    <location>
        <begin position="14"/>
        <end position="55"/>
    </location>
</feature>
<feature type="compositionally biased region" description="Basic and acidic residues" evidence="1">
    <location>
        <begin position="26"/>
        <end position="45"/>
    </location>
</feature>
<evidence type="ECO:0000256" key="1">
    <source>
        <dbReference type="SAM" id="MobiDB-lite"/>
    </source>
</evidence>
<protein>
    <submittedName>
        <fullName evidence="2">Uncharacterized protein</fullName>
    </submittedName>
</protein>